<protein>
    <recommendedName>
        <fullName evidence="5">Probable periplasmic serine endoprotease DegP-like</fullName>
        <ecNumber evidence="4">3.4.21.107</ecNumber>
    </recommendedName>
    <alternativeName>
        <fullName evidence="13">Protease Do</fullName>
    </alternativeName>
</protein>
<comment type="similarity">
    <text evidence="3">Belongs to the peptidase S1C family.</text>
</comment>
<accession>A0A6I3S4Q6</accession>
<reference evidence="18 19" key="1">
    <citation type="journal article" date="2019" name="Nat. Med.">
        <title>A library of human gut bacterial isolates paired with longitudinal multiomics data enables mechanistic microbiome research.</title>
        <authorList>
            <person name="Poyet M."/>
            <person name="Groussin M."/>
            <person name="Gibbons S.M."/>
            <person name="Avila-Pacheco J."/>
            <person name="Jiang X."/>
            <person name="Kearney S.M."/>
            <person name="Perrotta A.R."/>
            <person name="Berdy B."/>
            <person name="Zhao S."/>
            <person name="Lieberman T.D."/>
            <person name="Swanson P.K."/>
            <person name="Smith M."/>
            <person name="Roesemann S."/>
            <person name="Alexander J.E."/>
            <person name="Rich S.A."/>
            <person name="Livny J."/>
            <person name="Vlamakis H."/>
            <person name="Clish C."/>
            <person name="Bullock K."/>
            <person name="Deik A."/>
            <person name="Scott J."/>
            <person name="Pierce K.A."/>
            <person name="Xavier R.J."/>
            <person name="Alm E.J."/>
        </authorList>
    </citation>
    <scope>NUCLEOTIDE SEQUENCE [LARGE SCALE GENOMIC DNA]</scope>
    <source>
        <strain evidence="18 19">BIOML-A2</strain>
    </source>
</reference>
<evidence type="ECO:0000256" key="13">
    <source>
        <dbReference type="ARBA" id="ARBA00032850"/>
    </source>
</evidence>
<name>A0A6I3S4Q6_9BURK</name>
<dbReference type="GO" id="GO:0004252">
    <property type="term" value="F:serine-type endopeptidase activity"/>
    <property type="evidence" value="ECO:0007669"/>
    <property type="project" value="InterPro"/>
</dbReference>
<keyword evidence="10" id="KW-0378">Hydrolase</keyword>
<comment type="subcellular location">
    <subcellularLocation>
        <location evidence="2">Periplasm</location>
    </subcellularLocation>
</comment>
<comment type="catalytic activity">
    <reaction evidence="1">
        <text>Acts on substrates that are at least partially unfolded. The cleavage site P1 residue is normally between a pair of hydrophobic residues, such as Val-|-Val.</text>
        <dbReference type="EC" id="3.4.21.107"/>
    </reaction>
</comment>
<dbReference type="PRINTS" id="PR00834">
    <property type="entry name" value="PROTEASES2C"/>
</dbReference>
<dbReference type="PROSITE" id="PS50106">
    <property type="entry name" value="PDZ"/>
    <property type="match status" value="2"/>
</dbReference>
<gene>
    <name evidence="18" type="ORF">GMD42_12950</name>
</gene>
<dbReference type="InterPro" id="IPR009003">
    <property type="entry name" value="Peptidase_S1_PA"/>
</dbReference>
<feature type="active site" description="Charge relay system" evidence="14">
    <location>
        <position position="159"/>
    </location>
</feature>
<evidence type="ECO:0000256" key="5">
    <source>
        <dbReference type="ARBA" id="ARBA00013958"/>
    </source>
</evidence>
<dbReference type="PANTHER" id="PTHR22939">
    <property type="entry name" value="SERINE PROTEASE FAMILY S1C HTRA-RELATED"/>
    <property type="match status" value="1"/>
</dbReference>
<keyword evidence="12" id="KW-0346">Stress response</keyword>
<dbReference type="SUPFAM" id="SSF50494">
    <property type="entry name" value="Trypsin-like serine proteases"/>
    <property type="match status" value="1"/>
</dbReference>
<dbReference type="SUPFAM" id="SSF50156">
    <property type="entry name" value="PDZ domain-like"/>
    <property type="match status" value="2"/>
</dbReference>
<feature type="binding site" evidence="15">
    <location>
        <begin position="230"/>
        <end position="232"/>
    </location>
    <ligand>
        <name>substrate</name>
    </ligand>
</feature>
<feature type="signal peptide" evidence="16">
    <location>
        <begin position="1"/>
        <end position="24"/>
    </location>
</feature>
<comment type="caution">
    <text evidence="18">The sequence shown here is derived from an EMBL/GenBank/DDBJ whole genome shotgun (WGS) entry which is preliminary data.</text>
</comment>
<dbReference type="InterPro" id="IPR036034">
    <property type="entry name" value="PDZ_sf"/>
</dbReference>
<dbReference type="PANTHER" id="PTHR22939:SF130">
    <property type="entry name" value="PERIPLASMIC SERINE ENDOPROTEASE DEGP-LIKE-RELATED"/>
    <property type="match status" value="1"/>
</dbReference>
<evidence type="ECO:0000256" key="10">
    <source>
        <dbReference type="ARBA" id="ARBA00022801"/>
    </source>
</evidence>
<keyword evidence="7 16" id="KW-0732">Signal</keyword>
<proteinExistence type="inferred from homology"/>
<evidence type="ECO:0000256" key="15">
    <source>
        <dbReference type="PIRSR" id="PIRSR611782-2"/>
    </source>
</evidence>
<dbReference type="InterPro" id="IPR011782">
    <property type="entry name" value="Pept_S1C_Do"/>
</dbReference>
<evidence type="ECO:0000256" key="12">
    <source>
        <dbReference type="ARBA" id="ARBA00023016"/>
    </source>
</evidence>
<dbReference type="AlphaFoldDB" id="A0A6I3S4Q6"/>
<dbReference type="GO" id="GO:0042597">
    <property type="term" value="C:periplasmic space"/>
    <property type="evidence" value="ECO:0007669"/>
    <property type="project" value="UniProtKB-SubCell"/>
</dbReference>
<keyword evidence="9" id="KW-0574">Periplasm</keyword>
<evidence type="ECO:0000259" key="17">
    <source>
        <dbReference type="PROSITE" id="PS50106"/>
    </source>
</evidence>
<dbReference type="Gene3D" id="2.40.10.120">
    <property type="match status" value="1"/>
</dbReference>
<evidence type="ECO:0000256" key="7">
    <source>
        <dbReference type="ARBA" id="ARBA00022729"/>
    </source>
</evidence>
<dbReference type="Proteomes" id="UP000462362">
    <property type="component" value="Unassembled WGS sequence"/>
</dbReference>
<feature type="domain" description="PDZ" evidence="17">
    <location>
        <begin position="381"/>
        <end position="469"/>
    </location>
</feature>
<dbReference type="EC" id="3.4.21.107" evidence="4"/>
<evidence type="ECO:0000256" key="2">
    <source>
        <dbReference type="ARBA" id="ARBA00004418"/>
    </source>
</evidence>
<dbReference type="FunFam" id="2.40.10.120:FF:000007">
    <property type="entry name" value="Periplasmic serine endoprotease DegP-like"/>
    <property type="match status" value="1"/>
</dbReference>
<dbReference type="NCBIfam" id="TIGR02037">
    <property type="entry name" value="degP_htrA_DO"/>
    <property type="match status" value="1"/>
</dbReference>
<feature type="chain" id="PRO_5038918759" description="Probable periplasmic serine endoprotease DegP-like" evidence="16">
    <location>
        <begin position="25"/>
        <end position="488"/>
    </location>
</feature>
<evidence type="ECO:0000256" key="4">
    <source>
        <dbReference type="ARBA" id="ARBA00013035"/>
    </source>
</evidence>
<evidence type="ECO:0000256" key="6">
    <source>
        <dbReference type="ARBA" id="ARBA00022670"/>
    </source>
</evidence>
<keyword evidence="11" id="KW-0720">Serine protease</keyword>
<sequence>MMLRISMKKTAAAAAVTFAFVAGSLVQTSPIAPITSAHAQQAQLPDFTKLVEDNGKAVVSIQVTQKAAVRKNANPFKGMPKDKLDELRRFGFPFPFPGPDGFEDRMPERKGQGSGFIISPDGLILTNHHVVDGADEIKVHLTDDREFNAKVIGSDAKTDVAVIKIDGKDLPCVKLGNSKDVKVGEWVAAIGAPFGLENTVTSGIVSAKSRNLPSDQFVPFIQTDAAVNPGNSGGPLFNMKGEVIGINSQIFSTSGGFMGLSFAVPIDLALQIKDELVKHGKVNRGRLGVMIQTMSPELAKSFGLEKNKGALIAQIQKGSAAEKAGLQEGDIVILFDGKGIDNAADLSRAVASARPDTEHNVKVLREGKEAEVKVKLDAAADTSVAKGKAAEEARGRLGVTVRGLNDEEKKKYGDGLVVVESHGPASEAGIKEGDVLLSVGGKKIRSFEQFKDAVNAADKTLALQVARDGSRTFLAVKLDPKDKKEEKK</sequence>
<evidence type="ECO:0000313" key="19">
    <source>
        <dbReference type="Proteomes" id="UP000462362"/>
    </source>
</evidence>
<evidence type="ECO:0000256" key="11">
    <source>
        <dbReference type="ARBA" id="ARBA00022825"/>
    </source>
</evidence>
<dbReference type="Pfam" id="PF13180">
    <property type="entry name" value="PDZ_2"/>
    <property type="match status" value="2"/>
</dbReference>
<feature type="binding site" evidence="15">
    <location>
        <position position="159"/>
    </location>
    <ligand>
        <name>substrate</name>
    </ligand>
</feature>
<feature type="binding site" evidence="15">
    <location>
        <position position="129"/>
    </location>
    <ligand>
        <name>substrate</name>
    </ligand>
</feature>
<evidence type="ECO:0000256" key="14">
    <source>
        <dbReference type="PIRSR" id="PIRSR611782-1"/>
    </source>
</evidence>
<evidence type="ECO:0000256" key="16">
    <source>
        <dbReference type="SAM" id="SignalP"/>
    </source>
</evidence>
<dbReference type="CDD" id="cd10839">
    <property type="entry name" value="cpPDZ1_DegP-like"/>
    <property type="match status" value="1"/>
</dbReference>
<evidence type="ECO:0000256" key="1">
    <source>
        <dbReference type="ARBA" id="ARBA00001772"/>
    </source>
</evidence>
<organism evidence="18 19">
    <name type="scientific">Parasutterella excrementihominis</name>
    <dbReference type="NCBI Taxonomy" id="487175"/>
    <lineage>
        <taxon>Bacteria</taxon>
        <taxon>Pseudomonadati</taxon>
        <taxon>Pseudomonadota</taxon>
        <taxon>Betaproteobacteria</taxon>
        <taxon>Burkholderiales</taxon>
        <taxon>Sutterellaceae</taxon>
        <taxon>Parasutterella</taxon>
    </lineage>
</organism>
<evidence type="ECO:0000313" key="18">
    <source>
        <dbReference type="EMBL" id="MTU44486.1"/>
    </source>
</evidence>
<dbReference type="InterPro" id="IPR001478">
    <property type="entry name" value="PDZ"/>
</dbReference>
<dbReference type="InterPro" id="IPR001940">
    <property type="entry name" value="Peptidase_S1C"/>
</dbReference>
<dbReference type="GO" id="GO:0006508">
    <property type="term" value="P:proteolysis"/>
    <property type="evidence" value="ECO:0007669"/>
    <property type="project" value="UniProtKB-KW"/>
</dbReference>
<evidence type="ECO:0000256" key="8">
    <source>
        <dbReference type="ARBA" id="ARBA00022737"/>
    </source>
</evidence>
<feature type="active site" description="Charge relay system" evidence="14">
    <location>
        <position position="232"/>
    </location>
</feature>
<feature type="active site" description="Charge relay system" evidence="14">
    <location>
        <position position="129"/>
    </location>
</feature>
<keyword evidence="8" id="KW-0677">Repeat</keyword>
<evidence type="ECO:0000256" key="9">
    <source>
        <dbReference type="ARBA" id="ARBA00022764"/>
    </source>
</evidence>
<dbReference type="SMART" id="SM00228">
    <property type="entry name" value="PDZ"/>
    <property type="match status" value="2"/>
</dbReference>
<dbReference type="Gene3D" id="2.30.42.10">
    <property type="match status" value="2"/>
</dbReference>
<keyword evidence="6" id="KW-0645">Protease</keyword>
<evidence type="ECO:0000256" key="3">
    <source>
        <dbReference type="ARBA" id="ARBA00010541"/>
    </source>
</evidence>
<dbReference type="EMBL" id="WNCL01000085">
    <property type="protein sequence ID" value="MTU44486.1"/>
    <property type="molecule type" value="Genomic_DNA"/>
</dbReference>
<feature type="domain" description="PDZ" evidence="17">
    <location>
        <begin position="276"/>
        <end position="342"/>
    </location>
</feature>
<dbReference type="Pfam" id="PF13365">
    <property type="entry name" value="Trypsin_2"/>
    <property type="match status" value="1"/>
</dbReference>